<accession>A0A0E9URS7</accession>
<organism evidence="1">
    <name type="scientific">Anguilla anguilla</name>
    <name type="common">European freshwater eel</name>
    <name type="synonym">Muraena anguilla</name>
    <dbReference type="NCBI Taxonomy" id="7936"/>
    <lineage>
        <taxon>Eukaryota</taxon>
        <taxon>Metazoa</taxon>
        <taxon>Chordata</taxon>
        <taxon>Craniata</taxon>
        <taxon>Vertebrata</taxon>
        <taxon>Euteleostomi</taxon>
        <taxon>Actinopterygii</taxon>
        <taxon>Neopterygii</taxon>
        <taxon>Teleostei</taxon>
        <taxon>Anguilliformes</taxon>
        <taxon>Anguillidae</taxon>
        <taxon>Anguilla</taxon>
    </lineage>
</organism>
<name>A0A0E9URS7_ANGAN</name>
<dbReference type="EMBL" id="GBXM01040687">
    <property type="protein sequence ID" value="JAH67890.1"/>
    <property type="molecule type" value="Transcribed_RNA"/>
</dbReference>
<reference evidence="1" key="1">
    <citation type="submission" date="2014-11" db="EMBL/GenBank/DDBJ databases">
        <authorList>
            <person name="Amaro Gonzalez C."/>
        </authorList>
    </citation>
    <scope>NUCLEOTIDE SEQUENCE</scope>
</reference>
<sequence>MNSLICATQNEVNDISLFKLSIHPSIIYTHLS</sequence>
<dbReference type="AlphaFoldDB" id="A0A0E9URS7"/>
<evidence type="ECO:0000313" key="1">
    <source>
        <dbReference type="EMBL" id="JAH67890.1"/>
    </source>
</evidence>
<protein>
    <submittedName>
        <fullName evidence="1">Uncharacterized protein</fullName>
    </submittedName>
</protein>
<reference evidence="1" key="2">
    <citation type="journal article" date="2015" name="Fish Shellfish Immunol.">
        <title>Early steps in the European eel (Anguilla anguilla)-Vibrio vulnificus interaction in the gills: Role of the RtxA13 toxin.</title>
        <authorList>
            <person name="Callol A."/>
            <person name="Pajuelo D."/>
            <person name="Ebbesson L."/>
            <person name="Teles M."/>
            <person name="MacKenzie S."/>
            <person name="Amaro C."/>
        </authorList>
    </citation>
    <scope>NUCLEOTIDE SEQUENCE</scope>
</reference>
<proteinExistence type="predicted"/>